<gene>
    <name evidence="1" type="ORF">RCL2_000592900</name>
</gene>
<evidence type="ECO:0000313" key="1">
    <source>
        <dbReference type="EMBL" id="GES78611.1"/>
    </source>
</evidence>
<sequence length="73" mass="8310">MIFQLNELKIPLLAVVTDSVPAYNIARKCIQPAVLDDTRWNSYYNFCRSLSTTKNALQSLATKFKPLTSTTKR</sequence>
<evidence type="ECO:0000313" key="2">
    <source>
        <dbReference type="Proteomes" id="UP000615446"/>
    </source>
</evidence>
<protein>
    <submittedName>
        <fullName evidence="1">Uncharacterized protein</fullName>
    </submittedName>
</protein>
<organism evidence="1 2">
    <name type="scientific">Rhizophagus clarus</name>
    <dbReference type="NCBI Taxonomy" id="94130"/>
    <lineage>
        <taxon>Eukaryota</taxon>
        <taxon>Fungi</taxon>
        <taxon>Fungi incertae sedis</taxon>
        <taxon>Mucoromycota</taxon>
        <taxon>Glomeromycotina</taxon>
        <taxon>Glomeromycetes</taxon>
        <taxon>Glomerales</taxon>
        <taxon>Glomeraceae</taxon>
        <taxon>Rhizophagus</taxon>
    </lineage>
</organism>
<accession>A0A8H3L1W7</accession>
<dbReference type="EMBL" id="BLAL01000040">
    <property type="protein sequence ID" value="GES78611.1"/>
    <property type="molecule type" value="Genomic_DNA"/>
</dbReference>
<proteinExistence type="predicted"/>
<dbReference type="AlphaFoldDB" id="A0A8H3L1W7"/>
<name>A0A8H3L1W7_9GLOM</name>
<dbReference type="Proteomes" id="UP000615446">
    <property type="component" value="Unassembled WGS sequence"/>
</dbReference>
<comment type="caution">
    <text evidence="1">The sequence shown here is derived from an EMBL/GenBank/DDBJ whole genome shotgun (WGS) entry which is preliminary data.</text>
</comment>
<reference evidence="1" key="1">
    <citation type="submission" date="2019-10" db="EMBL/GenBank/DDBJ databases">
        <title>Conservation and host-specific expression of non-tandemly repeated heterogenous ribosome RNA gene in arbuscular mycorrhizal fungi.</title>
        <authorList>
            <person name="Maeda T."/>
            <person name="Kobayashi Y."/>
            <person name="Nakagawa T."/>
            <person name="Ezawa T."/>
            <person name="Yamaguchi K."/>
            <person name="Bino T."/>
            <person name="Nishimoto Y."/>
            <person name="Shigenobu S."/>
            <person name="Kawaguchi M."/>
        </authorList>
    </citation>
    <scope>NUCLEOTIDE SEQUENCE</scope>
    <source>
        <strain evidence="1">HR1</strain>
    </source>
</reference>